<evidence type="ECO:0000256" key="5">
    <source>
        <dbReference type="ARBA" id="ARBA00023015"/>
    </source>
</evidence>
<comment type="caution">
    <text evidence="12">The sequence shown here is derived from an EMBL/GenBank/DDBJ whole genome shotgun (WGS) entry which is preliminary data.</text>
</comment>
<evidence type="ECO:0000256" key="2">
    <source>
        <dbReference type="ARBA" id="ARBA00008607"/>
    </source>
</evidence>
<feature type="compositionally biased region" description="Low complexity" evidence="10">
    <location>
        <begin position="314"/>
        <end position="324"/>
    </location>
</feature>
<accession>A0A9P6QST0</accession>
<keyword evidence="8" id="KW-0539">Nucleus</keyword>
<dbReference type="PANTHER" id="PTHR45750">
    <property type="entry name" value="GH11602P"/>
    <property type="match status" value="1"/>
</dbReference>
<dbReference type="GO" id="GO:0000123">
    <property type="term" value="C:histone acetyltransferase complex"/>
    <property type="evidence" value="ECO:0007669"/>
    <property type="project" value="TreeGrafter"/>
</dbReference>
<feature type="compositionally biased region" description="Basic and acidic residues" evidence="10">
    <location>
        <begin position="273"/>
        <end position="284"/>
    </location>
</feature>
<feature type="compositionally biased region" description="Polar residues" evidence="10">
    <location>
        <begin position="62"/>
        <end position="74"/>
    </location>
</feature>
<evidence type="ECO:0000259" key="11">
    <source>
        <dbReference type="PROSITE" id="PS51186"/>
    </source>
</evidence>
<keyword evidence="9" id="KW-0012">Acyltransferase</keyword>
<dbReference type="InterPro" id="IPR037800">
    <property type="entry name" value="GCN5"/>
</dbReference>
<keyword evidence="6" id="KW-0103">Bromodomain</keyword>
<dbReference type="AlphaFoldDB" id="A0A9P6QST0"/>
<dbReference type="InterPro" id="IPR016181">
    <property type="entry name" value="Acyl_CoA_acyltransferase"/>
</dbReference>
<evidence type="ECO:0000256" key="3">
    <source>
        <dbReference type="ARBA" id="ARBA00013184"/>
    </source>
</evidence>
<feature type="compositionally biased region" description="Low complexity" evidence="10">
    <location>
        <begin position="11"/>
        <end position="40"/>
    </location>
</feature>
<proteinExistence type="inferred from homology"/>
<organism evidence="12 13">
    <name type="scientific">Linnemannia gamsii</name>
    <dbReference type="NCBI Taxonomy" id="64522"/>
    <lineage>
        <taxon>Eukaryota</taxon>
        <taxon>Fungi</taxon>
        <taxon>Fungi incertae sedis</taxon>
        <taxon>Mucoromycota</taxon>
        <taxon>Mortierellomycotina</taxon>
        <taxon>Mortierellomycetes</taxon>
        <taxon>Mortierellales</taxon>
        <taxon>Mortierellaceae</taxon>
        <taxon>Linnemannia</taxon>
    </lineage>
</organism>
<evidence type="ECO:0000256" key="6">
    <source>
        <dbReference type="ARBA" id="ARBA00023117"/>
    </source>
</evidence>
<dbReference type="Gene3D" id="3.40.630.30">
    <property type="match status" value="1"/>
</dbReference>
<name>A0A9P6QST0_9FUNG</name>
<comment type="subcellular location">
    <subcellularLocation>
        <location evidence="1">Nucleus</location>
    </subcellularLocation>
</comment>
<dbReference type="GO" id="GO:0045944">
    <property type="term" value="P:positive regulation of transcription by RNA polymerase II"/>
    <property type="evidence" value="ECO:0007669"/>
    <property type="project" value="TreeGrafter"/>
</dbReference>
<feature type="region of interest" description="Disordered" evidence="10">
    <location>
        <begin position="1"/>
        <end position="84"/>
    </location>
</feature>
<dbReference type="OrthoDB" id="1937912at2759"/>
<dbReference type="SUPFAM" id="SSF55729">
    <property type="entry name" value="Acyl-CoA N-acyltransferases (Nat)"/>
    <property type="match status" value="1"/>
</dbReference>
<comment type="similarity">
    <text evidence="2">Belongs to the acetyltransferase family. GCN5 subfamily.</text>
</comment>
<protein>
    <recommendedName>
        <fullName evidence="3">histone acetyltransferase</fullName>
        <ecNumber evidence="3">2.3.1.48</ecNumber>
    </recommendedName>
</protein>
<dbReference type="PANTHER" id="PTHR45750:SF3">
    <property type="entry name" value="HISTONE ACETYLTRANSFERASE"/>
    <property type="match status" value="1"/>
</dbReference>
<evidence type="ECO:0000313" key="12">
    <source>
        <dbReference type="EMBL" id="KAG0295760.1"/>
    </source>
</evidence>
<dbReference type="GO" id="GO:0005634">
    <property type="term" value="C:nucleus"/>
    <property type="evidence" value="ECO:0007669"/>
    <property type="project" value="UniProtKB-SubCell"/>
</dbReference>
<dbReference type="Pfam" id="PF00583">
    <property type="entry name" value="Acetyltransf_1"/>
    <property type="match status" value="1"/>
</dbReference>
<dbReference type="InterPro" id="IPR000182">
    <property type="entry name" value="GNAT_dom"/>
</dbReference>
<gene>
    <name evidence="12" type="primary">GCN5</name>
    <name evidence="12" type="ORF">BGZ97_004733</name>
</gene>
<sequence length="539" mass="60426">MDQPQEPDKAQQQLQQLQLQQQQQVQQQVQQQQQQQQQQQPSPPDENKDSGDAIDIGGKESNGATPPTPTSNGLNYPPADKPIDSLSMSERMMKIGRSCPCDFTSTEQPLGATPVENGESNTNQGCDCQGWRPKPPGTMGRVDICACGHKLSHHGGPWTGEEFDRRLRAAFRRDELLQDKGKLLDFEYDDEDIASLRKQIVPRDIPAEDSKPEPVNGHHAANGISHDSAELNGITPADDTPEPAVETTLESGDLGSTNKHEHTTDIDGDIDLDVAREPKRIKIEAEDEQDRTSATTNGDTYAADQEVEPLSDTEQTQEPSVPQVQEEEDEVPIKKEKPAVIEERQGLIEFRVFTNDGSRDSMILLTGMKNLFQKQLPKMPREYIARLVYDRNHYSMAIVKAPLIVLGGITYRPFNHRKFAEIVFCAITSTEQVKGYGSHLMNHLKDYISENTDVQHFLTYADNYAIGYFKKQGFTKDITLDRSIWMGYIKDYEGGTIMQCTMVPRAVISKIKEVSKSHIIYPGLQDFKNGAKEVDPMTL</sequence>
<feature type="compositionally biased region" description="Polar residues" evidence="10">
    <location>
        <begin position="248"/>
        <end position="257"/>
    </location>
</feature>
<feature type="domain" description="N-acetyltransferase" evidence="11">
    <location>
        <begin position="348"/>
        <end position="503"/>
    </location>
</feature>
<keyword evidence="5" id="KW-0805">Transcription regulation</keyword>
<dbReference type="EMBL" id="JAAAIN010002203">
    <property type="protein sequence ID" value="KAG0295760.1"/>
    <property type="molecule type" value="Genomic_DNA"/>
</dbReference>
<feature type="region of interest" description="Disordered" evidence="10">
    <location>
        <begin position="201"/>
        <end position="332"/>
    </location>
</feature>
<evidence type="ECO:0000256" key="1">
    <source>
        <dbReference type="ARBA" id="ARBA00004123"/>
    </source>
</evidence>
<dbReference type="GO" id="GO:0010484">
    <property type="term" value="F:histone H3 acetyltransferase activity"/>
    <property type="evidence" value="ECO:0007669"/>
    <property type="project" value="TreeGrafter"/>
</dbReference>
<keyword evidence="4" id="KW-0808">Transferase</keyword>
<evidence type="ECO:0000256" key="9">
    <source>
        <dbReference type="ARBA" id="ARBA00023315"/>
    </source>
</evidence>
<keyword evidence="13" id="KW-1185">Reference proteome</keyword>
<evidence type="ECO:0000313" key="13">
    <source>
        <dbReference type="Proteomes" id="UP000823405"/>
    </source>
</evidence>
<dbReference type="PROSITE" id="PS51186">
    <property type="entry name" value="GNAT"/>
    <property type="match status" value="1"/>
</dbReference>
<evidence type="ECO:0000256" key="8">
    <source>
        <dbReference type="ARBA" id="ARBA00023242"/>
    </source>
</evidence>
<dbReference type="FunFam" id="3.40.630.30:FF:000004">
    <property type="entry name" value="Histone acetyltransferase KAT2A"/>
    <property type="match status" value="1"/>
</dbReference>
<evidence type="ECO:0000256" key="7">
    <source>
        <dbReference type="ARBA" id="ARBA00023163"/>
    </source>
</evidence>
<evidence type="ECO:0000256" key="10">
    <source>
        <dbReference type="SAM" id="MobiDB-lite"/>
    </source>
</evidence>
<evidence type="ECO:0000256" key="4">
    <source>
        <dbReference type="ARBA" id="ARBA00022679"/>
    </source>
</evidence>
<dbReference type="EC" id="2.3.1.48" evidence="3"/>
<dbReference type="Proteomes" id="UP000823405">
    <property type="component" value="Unassembled WGS sequence"/>
</dbReference>
<keyword evidence="7" id="KW-0804">Transcription</keyword>
<reference evidence="12" key="1">
    <citation type="journal article" date="2020" name="Fungal Divers.">
        <title>Resolving the Mortierellaceae phylogeny through synthesis of multi-gene phylogenetics and phylogenomics.</title>
        <authorList>
            <person name="Vandepol N."/>
            <person name="Liber J."/>
            <person name="Desiro A."/>
            <person name="Na H."/>
            <person name="Kennedy M."/>
            <person name="Barry K."/>
            <person name="Grigoriev I.V."/>
            <person name="Miller A.N."/>
            <person name="O'Donnell K."/>
            <person name="Stajich J.E."/>
            <person name="Bonito G."/>
        </authorList>
    </citation>
    <scope>NUCLEOTIDE SEQUENCE</scope>
    <source>
        <strain evidence="12">NVP60</strain>
    </source>
</reference>